<feature type="region of interest" description="Disordered" evidence="1">
    <location>
        <begin position="95"/>
        <end position="125"/>
    </location>
</feature>
<dbReference type="InterPro" id="IPR050320">
    <property type="entry name" value="N5-glutamine_MTase"/>
</dbReference>
<dbReference type="OrthoDB" id="269872at2759"/>
<dbReference type="SUPFAM" id="SSF53335">
    <property type="entry name" value="S-adenosyl-L-methionine-dependent methyltransferases"/>
    <property type="match status" value="1"/>
</dbReference>
<dbReference type="EMBL" id="AJIL01000029">
    <property type="protein sequence ID" value="KNF01450.1"/>
    <property type="molecule type" value="Genomic_DNA"/>
</dbReference>
<organism evidence="3 4">
    <name type="scientific">Puccinia striiformis f. sp. tritici PST-78</name>
    <dbReference type="NCBI Taxonomy" id="1165861"/>
    <lineage>
        <taxon>Eukaryota</taxon>
        <taxon>Fungi</taxon>
        <taxon>Dikarya</taxon>
        <taxon>Basidiomycota</taxon>
        <taxon>Pucciniomycotina</taxon>
        <taxon>Pucciniomycetes</taxon>
        <taxon>Pucciniales</taxon>
        <taxon>Pucciniaceae</taxon>
        <taxon>Puccinia</taxon>
    </lineage>
</organism>
<dbReference type="GO" id="GO:0008168">
    <property type="term" value="F:methyltransferase activity"/>
    <property type="evidence" value="ECO:0007669"/>
    <property type="project" value="InterPro"/>
</dbReference>
<dbReference type="Pfam" id="PF13847">
    <property type="entry name" value="Methyltransf_31"/>
    <property type="match status" value="1"/>
</dbReference>
<protein>
    <recommendedName>
        <fullName evidence="2">Methyltransferase domain-containing protein</fullName>
    </recommendedName>
</protein>
<sequence length="601" mass="66924">MVYAQPVCKTSSGAYPGSSILKTGARIRPATRPDTLQAKTPHAVHHLRRVLQDTSTVYRDAVPTHVDLVVAGNQQSFLSSGLWLRGNQSRQLQTQSKRHLQPGHFTTRPTISPAEQQPSASKLDSLKATQDSWALRWAHTTSPFKARAVKSPVPMLTFEESLKKRLVDMYIEEENLTVATSEHWSRGETELNWLKDGASAEVFRRSKQSISPISLNQHIQQKTGHHHHVNELLADWVDQHVTKKKPLAYILQNIPFGDLTFNIRPPILIPRPETEQWVVELSRTMDSYFQTAKSAISCNDEPTLPHTPKLSRPSSFKVLDLGTGSGCISNYLAYHHQDVHAVGVDIDQDAVRLARENATIHKILCPNKPIPTNRNSKGRASFFNLDLFSPTFTQNLKQASQSLAGFDMIISNPPYIPLAEFHNLPPSVKSWESLIALIGDRNSVELNGPERVLSRSNRPSGDYGFFTSYRSSFSPLASGRKPAPDSRIDEAYMGGVGRTESAAGSMVLKDQKGPASKKDGLDFYRQIIQLIARGDLVKPDSSNFHRRSKSIGQQLPKLVLEVGQGQACSVKELILHFLPGMITQVLIVKDFAGIDRTLLCY</sequence>
<evidence type="ECO:0000313" key="3">
    <source>
        <dbReference type="EMBL" id="KNF01450.1"/>
    </source>
</evidence>
<dbReference type="PROSITE" id="PS00092">
    <property type="entry name" value="N6_MTASE"/>
    <property type="match status" value="1"/>
</dbReference>
<feature type="domain" description="Methyltransferase" evidence="2">
    <location>
        <begin position="316"/>
        <end position="362"/>
    </location>
</feature>
<evidence type="ECO:0000313" key="4">
    <source>
        <dbReference type="Proteomes" id="UP000054564"/>
    </source>
</evidence>
<name>A0A0L0VR24_9BASI</name>
<evidence type="ECO:0000256" key="1">
    <source>
        <dbReference type="SAM" id="MobiDB-lite"/>
    </source>
</evidence>
<feature type="compositionally biased region" description="Polar residues" evidence="1">
    <location>
        <begin position="107"/>
        <end position="125"/>
    </location>
</feature>
<dbReference type="PANTHER" id="PTHR18895:SF74">
    <property type="entry name" value="MTRF1L RELEASE FACTOR GLUTAMINE METHYLTRANSFERASE"/>
    <property type="match status" value="1"/>
</dbReference>
<dbReference type="CDD" id="cd02440">
    <property type="entry name" value="AdoMet_MTases"/>
    <property type="match status" value="1"/>
</dbReference>
<dbReference type="InterPro" id="IPR029063">
    <property type="entry name" value="SAM-dependent_MTases_sf"/>
</dbReference>
<dbReference type="GO" id="GO:0032259">
    <property type="term" value="P:methylation"/>
    <property type="evidence" value="ECO:0007669"/>
    <property type="project" value="InterPro"/>
</dbReference>
<reference evidence="4" key="1">
    <citation type="submission" date="2014-03" db="EMBL/GenBank/DDBJ databases">
        <title>The Genome Sequence of Puccinia striiformis f. sp. tritici PST-78.</title>
        <authorList>
            <consortium name="The Broad Institute Genome Sequencing Platform"/>
            <person name="Cuomo C."/>
            <person name="Hulbert S."/>
            <person name="Chen X."/>
            <person name="Walker B."/>
            <person name="Young S.K."/>
            <person name="Zeng Q."/>
            <person name="Gargeya S."/>
            <person name="Fitzgerald M."/>
            <person name="Haas B."/>
            <person name="Abouelleil A."/>
            <person name="Alvarado L."/>
            <person name="Arachchi H.M."/>
            <person name="Berlin A.M."/>
            <person name="Chapman S.B."/>
            <person name="Goldberg J."/>
            <person name="Griggs A."/>
            <person name="Gujja S."/>
            <person name="Hansen M."/>
            <person name="Howarth C."/>
            <person name="Imamovic A."/>
            <person name="Larimer J."/>
            <person name="McCowan C."/>
            <person name="Montmayeur A."/>
            <person name="Murphy C."/>
            <person name="Neiman D."/>
            <person name="Pearson M."/>
            <person name="Priest M."/>
            <person name="Roberts A."/>
            <person name="Saif S."/>
            <person name="Shea T."/>
            <person name="Sisk P."/>
            <person name="Sykes S."/>
            <person name="Wortman J."/>
            <person name="Nusbaum C."/>
            <person name="Birren B."/>
        </authorList>
    </citation>
    <scope>NUCLEOTIDE SEQUENCE [LARGE SCALE GENOMIC DNA]</scope>
    <source>
        <strain evidence="4">race PST-78</strain>
    </source>
</reference>
<dbReference type="STRING" id="1165861.A0A0L0VR24"/>
<gene>
    <name evidence="3" type="ORF">PSTG_05234</name>
</gene>
<dbReference type="GO" id="GO:0005739">
    <property type="term" value="C:mitochondrion"/>
    <property type="evidence" value="ECO:0007669"/>
    <property type="project" value="TreeGrafter"/>
</dbReference>
<dbReference type="Gene3D" id="3.40.50.150">
    <property type="entry name" value="Vaccinia Virus protein VP39"/>
    <property type="match status" value="1"/>
</dbReference>
<accession>A0A0L0VR24</accession>
<evidence type="ECO:0000259" key="2">
    <source>
        <dbReference type="Pfam" id="PF13847"/>
    </source>
</evidence>
<proteinExistence type="predicted"/>
<dbReference type="Proteomes" id="UP000054564">
    <property type="component" value="Unassembled WGS sequence"/>
</dbReference>
<keyword evidence="4" id="KW-1185">Reference proteome</keyword>
<dbReference type="InterPro" id="IPR002052">
    <property type="entry name" value="DNA_methylase_N6_adenine_CS"/>
</dbReference>
<dbReference type="PANTHER" id="PTHR18895">
    <property type="entry name" value="HEMK METHYLTRANSFERASE"/>
    <property type="match status" value="1"/>
</dbReference>
<dbReference type="GO" id="GO:0003676">
    <property type="term" value="F:nucleic acid binding"/>
    <property type="evidence" value="ECO:0007669"/>
    <property type="project" value="InterPro"/>
</dbReference>
<dbReference type="AlphaFoldDB" id="A0A0L0VR24"/>
<dbReference type="InterPro" id="IPR025714">
    <property type="entry name" value="Methyltranfer_dom"/>
</dbReference>
<comment type="caution">
    <text evidence="3">The sequence shown here is derived from an EMBL/GenBank/DDBJ whole genome shotgun (WGS) entry which is preliminary data.</text>
</comment>